<protein>
    <submittedName>
        <fullName evidence="2">Uncharacterized protein</fullName>
    </submittedName>
</protein>
<keyword evidence="3" id="KW-1185">Reference proteome</keyword>
<dbReference type="EMBL" id="CP064654">
    <property type="protein sequence ID" value="QPC98959.1"/>
    <property type="molecule type" value="Genomic_DNA"/>
</dbReference>
<feature type="region of interest" description="Disordered" evidence="1">
    <location>
        <begin position="93"/>
        <end position="115"/>
    </location>
</feature>
<evidence type="ECO:0000313" key="3">
    <source>
        <dbReference type="Proteomes" id="UP000594459"/>
    </source>
</evidence>
<dbReference type="AlphaFoldDB" id="A0A7S8IUF5"/>
<reference evidence="2 3" key="1">
    <citation type="submission" date="2020-11" db="EMBL/GenBank/DDBJ databases">
        <title>The genome sequence of Erythrobacter sp. 6D36.</title>
        <authorList>
            <person name="Liu Y."/>
        </authorList>
    </citation>
    <scope>NUCLEOTIDE SEQUENCE [LARGE SCALE GENOMIC DNA]</scope>
    <source>
        <strain evidence="2 3">6D36</strain>
    </source>
</reference>
<dbReference type="RefSeq" id="WP_200981963.1">
    <property type="nucleotide sequence ID" value="NZ_CP064654.1"/>
</dbReference>
<gene>
    <name evidence="2" type="ORF">IRL76_14195</name>
</gene>
<organism evidence="2 3">
    <name type="scientific">Qipengyuania soli</name>
    <dbReference type="NCBI Taxonomy" id="2782568"/>
    <lineage>
        <taxon>Bacteria</taxon>
        <taxon>Pseudomonadati</taxon>
        <taxon>Pseudomonadota</taxon>
        <taxon>Alphaproteobacteria</taxon>
        <taxon>Sphingomonadales</taxon>
        <taxon>Erythrobacteraceae</taxon>
        <taxon>Qipengyuania</taxon>
    </lineage>
</organism>
<evidence type="ECO:0000256" key="1">
    <source>
        <dbReference type="SAM" id="MobiDB-lite"/>
    </source>
</evidence>
<sequence length="172" mass="18600">MTLQVVVNVMADNLRWNPSKGWYAATFIFQQVAPLSPIVVDKFGNINLPKAKVTEPIEVTYNWCSTAVEIDGDLYPAIVADPPGESFWVLPGNAKPNSTDKGSPNGGDLSVPNGTGPDKLILNNANQPNKVYTYCFAVKVGIDGGQWLVADPKIVNTGTSRLYSYQSPNQAN</sequence>
<dbReference type="KEGG" id="qso:IRL76_14195"/>
<dbReference type="Proteomes" id="UP000594459">
    <property type="component" value="Chromosome"/>
</dbReference>
<name>A0A7S8IUF5_9SPHN</name>
<proteinExistence type="predicted"/>
<accession>A0A7S8IUF5</accession>
<evidence type="ECO:0000313" key="2">
    <source>
        <dbReference type="EMBL" id="QPC98959.1"/>
    </source>
</evidence>